<geneLocation type="plasmid" evidence="4">
    <name>pmme07001</name>
</geneLocation>
<keyword evidence="4" id="KW-1185">Reference proteome</keyword>
<dbReference type="OrthoDB" id="9773411at2"/>
<reference evidence="3 4" key="1">
    <citation type="submission" date="2018-12" db="EMBL/GenBank/DDBJ databases">
        <title>Complete genome sequence of Roseovarius sp. MME-070.</title>
        <authorList>
            <person name="Nam Y.-D."/>
            <person name="Kang J."/>
            <person name="Chung W.-H."/>
            <person name="Park Y.S."/>
        </authorList>
    </citation>
    <scope>NUCLEOTIDE SEQUENCE [LARGE SCALE GENOMIC DNA]</scope>
    <source>
        <strain evidence="3 4">MME-070</strain>
        <plasmid evidence="4">pmme07001</plasmid>
    </source>
</reference>
<dbReference type="InterPro" id="IPR051172">
    <property type="entry name" value="Chlamydia_OmcB"/>
</dbReference>
<dbReference type="Pfam" id="PF03797">
    <property type="entry name" value="Autotransporter"/>
    <property type="match status" value="1"/>
</dbReference>
<dbReference type="InterPro" id="IPR006315">
    <property type="entry name" value="OM_autotransptr_brl_dom"/>
</dbReference>
<keyword evidence="3" id="KW-0614">Plasmid</keyword>
<dbReference type="PROSITE" id="PS51208">
    <property type="entry name" value="AUTOTRANSPORTER"/>
    <property type="match status" value="1"/>
</dbReference>
<feature type="signal peptide" evidence="1">
    <location>
        <begin position="1"/>
        <end position="26"/>
    </location>
</feature>
<proteinExistence type="predicted"/>
<evidence type="ECO:0000256" key="1">
    <source>
        <dbReference type="SAM" id="SignalP"/>
    </source>
</evidence>
<dbReference type="EMBL" id="CP034347">
    <property type="protein sequence ID" value="QGX96759.1"/>
    <property type="molecule type" value="Genomic_DNA"/>
</dbReference>
<dbReference type="PANTHER" id="PTHR34819">
    <property type="entry name" value="LARGE CYSTEINE-RICH PERIPLASMIC PROTEIN OMCB"/>
    <property type="match status" value="1"/>
</dbReference>
<dbReference type="Gene3D" id="2.40.128.130">
    <property type="entry name" value="Autotransporter beta-domain"/>
    <property type="match status" value="1"/>
</dbReference>
<dbReference type="KEGG" id="rom:EI983_00115"/>
<dbReference type="Pfam" id="PF25564">
    <property type="entry name" value="DUF7933"/>
    <property type="match status" value="12"/>
</dbReference>
<dbReference type="GO" id="GO:0019867">
    <property type="term" value="C:outer membrane"/>
    <property type="evidence" value="ECO:0007669"/>
    <property type="project" value="InterPro"/>
</dbReference>
<accession>A0A6I6IIY4</accession>
<feature type="domain" description="Autotransporter" evidence="2">
    <location>
        <begin position="1789"/>
        <end position="2043"/>
    </location>
</feature>
<dbReference type="PANTHER" id="PTHR34819:SF3">
    <property type="entry name" value="CELL SURFACE PROTEIN"/>
    <property type="match status" value="1"/>
</dbReference>
<keyword evidence="1" id="KW-0732">Signal</keyword>
<gene>
    <name evidence="3" type="ORF">EI983_00115</name>
</gene>
<name>A0A6I6IIY4_9RHOB</name>
<dbReference type="SUPFAM" id="SSF103515">
    <property type="entry name" value="Autotransporter"/>
    <property type="match status" value="1"/>
</dbReference>
<dbReference type="InterPro" id="IPR005546">
    <property type="entry name" value="Autotransporte_beta"/>
</dbReference>
<evidence type="ECO:0000259" key="2">
    <source>
        <dbReference type="PROSITE" id="PS51208"/>
    </source>
</evidence>
<dbReference type="InterPro" id="IPR036709">
    <property type="entry name" value="Autotransporte_beta_dom_sf"/>
</dbReference>
<organism evidence="3 4">
    <name type="scientific">Roseovarius faecimaris</name>
    <dbReference type="NCBI Taxonomy" id="2494550"/>
    <lineage>
        <taxon>Bacteria</taxon>
        <taxon>Pseudomonadati</taxon>
        <taxon>Pseudomonadota</taxon>
        <taxon>Alphaproteobacteria</taxon>
        <taxon>Rhodobacterales</taxon>
        <taxon>Roseobacteraceae</taxon>
        <taxon>Roseovarius</taxon>
    </lineage>
</organism>
<evidence type="ECO:0000313" key="3">
    <source>
        <dbReference type="EMBL" id="QGX96759.1"/>
    </source>
</evidence>
<dbReference type="InterPro" id="IPR057693">
    <property type="entry name" value="DUF7933"/>
</dbReference>
<dbReference type="Proteomes" id="UP000428330">
    <property type="component" value="Plasmid pMME07001"/>
</dbReference>
<evidence type="ECO:0000313" key="4">
    <source>
        <dbReference type="Proteomes" id="UP000428330"/>
    </source>
</evidence>
<protein>
    <submittedName>
        <fullName evidence="3">Autotransporter outer membrane beta-barrel domain-containing protein</fullName>
    </submittedName>
</protein>
<feature type="chain" id="PRO_5026056286" evidence="1">
    <location>
        <begin position="27"/>
        <end position="2051"/>
    </location>
</feature>
<dbReference type="RefSeq" id="WP_157705197.1">
    <property type="nucleotide sequence ID" value="NZ_CP034347.1"/>
</dbReference>
<dbReference type="NCBIfam" id="TIGR01414">
    <property type="entry name" value="autotrans_barl"/>
    <property type="match status" value="1"/>
</dbReference>
<dbReference type="SMART" id="SM00869">
    <property type="entry name" value="Autotransporter"/>
    <property type="match status" value="1"/>
</dbReference>
<sequence>MTMFLRAICAVFLGVCMLAMSKPAEAQSAVSFSKVFSPDTIGPGGTSTLIFTITNNTASPVTDLAFTDILPPAPGAMTISPAPNASTTCTDGVLSAPAGGTTISYSGGAVAGNASCTVSVNVTASTVGTYSNVSGNLSSSAGNSGSATDDLTVASDRPGFSKSFAPASIPLGGRSTLTYTIDNTANANQVFNLDFEHTLPGGVAVASPANASTTCGGGAISAPVGGSVISYGPVFSGNATVAAGASCTVSVDVTGTGVGVFDSVTGDLTSGTFPIQNSGAASATLEVTGGDQLQITKQFTDDPVAPGATATLEFTLQNNDRNFAATGVAFSDDLDAMLSGATFAGMATFNSCGGSGGGTGTFSYSGGTIAAGASCTIRIPVSIPGGAADGGYVNTTSTVTGTIDGAAASGVAASDTLFVESAIPALTKSFLTSSITAGQNTTIAFTITNPSATETMTDLSFTDNLSQFLSGATLTGVVAPGFCGGSSQAFGITSGGETLLFMTGGSLAPGGSCSFNAVISTPANTPGGIYPNTTSTITGTVGGAPVVGPAASDSLTVNGGVNLKLSKVFTNSPVNAGDTATLVFTIDNTEGAVDATGLAFSDDLDAMLSGAQAVSQSASGCSSLAPGPIPASAFSISNATVPAGGTCTITVGVSIPAGAATGDYLNTTSALTGDAGIGDEPAQATLRVLGADDQPVTLSKAFIGGPFLPGETATLRFTLTNPNATSDATGIFFTDDLDANLPGLAATGPLPAAPCGAGSSISGTNFLTFTGGEVAAGAPPCVFDVSVLIPAGAASGSYGNTTSSVTATVNGNATIGDPANAALVVEESQLEITKTFIDPVAKAGALAAMEITVTNPTGSVLTTATYTDDLNAMLPGTIAGGNGFVGCSGGVFVAGSGTSNLTVTISNLPAGQSCTHRFLVQPPSGAAPGSYTNTVSDLSGTVGGLAITGPTATASLQVIATDAPKFSKAFAGSVFPGEVASLSFTIDNSASAAALSDLSFTDDFDAMLSGAVMTGVTGNSCGGTANGAGTGFLAFSGGSVAAGASCVLNVGVRVPLGTAGGSYPNTSSALSSQGLTLAPAATASLVVNPVFAPGFAKVFTPDALRQGEVSRMRFTIDNAANGIAAVDLAFTDVFPAGLEVADPANRNNSCGGTVTALPGATDLSLTGGTVGAGASCVIEVDVLAAGSGPLVNTTSALTSANLPTAPAASATLTSTAAGAPVFTKAFAPDTLDQGEITTMSFTVDNSANALAAADLAFTDPFPAGLEVADPANLSNGCGGTFTAVPGAADVSLTGGSAPADGTCLIEVDVRATAAGPSITNTTSVLSSSLPDAAPASATLNITAAAVPGFAKVFAPDVISQGEISTLSFTIDNAANAIEATGLAFDDPLPAGLVVASPAAVSNSCGGTVTATPGTASLSLASGEVAAGASCTISVGIQGLVAGAFDNVTSPLSTSLGDAAAASDRLTVNALPLTASMSFAPGTIEQFNTSVLSYTLTNAAQIAAGDVTLTDTLPADVTLASPASPANSCGGSLSAADGGSSVSLTGGTVAAGGSCTVSVTVISGVVGDYPNSTETVSSSLGTSAAASATLTVERATTGTLTIVQNTDTDGAYTFSSASAGLNFTINTAGGTGSSGPLTVPVGTHVVLQSTPDGVGNTAITCSDDDSVGQPRERRLTINIDPLEAVTCTFTSISSRQKTVDTINRFLTKRADLILSSEPSNARRFNRLKRGVGGSTPLSFANGDLNAFLPFTAQISTASDSYTLSTSFLQMREAAASLALAHGDQRGIRHIPNYRWDAWFEAQYKEFNAGPDSGHFAIAYFGADYLLTPDILVGALVQVDDMDDSSAALSSSVSGTGWMAGPYVTARIGPNLYFDGRIAAGTSQNDISPFNTYTDEFSTERWMAMAGITGEFQQGNWMIQPGASLSYFEEKQFSYVDSVGVVIPSQVVSLGQIKIGPTVSGQFQTRDGMDYMPYVSLDAIYNFGDTKGVTVTNPDTAVTDGWRGRVQAGVDFRLRNGASVSLGGSYDGIGRGSLDVWGATLKLEFPIQKATAK</sequence>